<evidence type="ECO:0000256" key="1">
    <source>
        <dbReference type="SAM" id="MobiDB-lite"/>
    </source>
</evidence>
<reference evidence="2 3" key="1">
    <citation type="journal article" date="2022" name="bioRxiv">
        <title>Genomics of Preaxostyla Flagellates Illuminates Evolutionary Transitions and the Path Towards Mitochondrial Loss.</title>
        <authorList>
            <person name="Novak L.V.F."/>
            <person name="Treitli S.C."/>
            <person name="Pyrih J."/>
            <person name="Halakuc P."/>
            <person name="Pipaliya S.V."/>
            <person name="Vacek V."/>
            <person name="Brzon O."/>
            <person name="Soukal P."/>
            <person name="Eme L."/>
            <person name="Dacks J.B."/>
            <person name="Karnkowska A."/>
            <person name="Elias M."/>
            <person name="Hampl V."/>
        </authorList>
    </citation>
    <scope>NUCLEOTIDE SEQUENCE [LARGE SCALE GENOMIC DNA]</scope>
    <source>
        <strain evidence="2">NAU3</strain>
        <tissue evidence="2">Gut</tissue>
    </source>
</reference>
<sequence>MKEHYSTDSNTLTMVPQPPLLIVERASPSINSARGHVRDAERQHLTTITGWFSESLQHLLPFLPESHDLHHENPERTISSFPLQGENVVTPSEESHLSDDLSTSEGSLYRTFDEKSHQSETEAARKTFAKIFMDVILGMYYRNNPLFGSQSVPLHQVMSSISDETSSQNNTSLALQDGTEGIGIPTSLVHSILIPRIVSTLHDKHIVTFSHIGEKIKKEILHPPRNDPHSDTEVKTLTLSKLQRKALKYIINFRKQSILSYSNFDDVVDGVLKVVTSPMVEESMMFTDYGLEEWKVFMVVILKMIEENTEEPDRRVDTNEDERVKMWWEELVTTTAPNQGELADQLEESDSEQSAGDDSSISSSLNDTASTTSSDQHFPRDELGFIIDPPLNDADDSELASVTSHLSMQSRIPQRMPRFNPLAAFSQPPFLSVVEHLNCLHHYSITLTTHIGSPEPDLPPKFDLSVSSLHSQSSSHLSSTSSLPTDTKLRGILQTVVPSASDNQQGVMDTRATRVFRPFLTSLVSVRPEQVFRAEDLLSPLRTLFIDVLLPCIEITSRPGQLHQIVLDEMFIVNLLQLVGSQDLLTAGVAFELCQRLLPHHLPLFISTWDRLFHSWHGKTGAQVTVALQIMDSWIPPMNHFRLPSSFNFLIDGGQMQTLAYTTIKWGEWARLKFPETFLIEALRVLCRASVVFPNSFSDCLSWEDVFSRFSQTNHLFVRAKERAEDLINQERWGELESLISMVLLACHRTGKQLDPSLGQIVADYAILPLNHLFAHWFMYRRPFSQYFLTPLHLDDLMKRVRETPGLENNQKTQYTDLLTAMMRDRDSEKTIKISTDQNDVRARSTQRSPNLDQVNLQDNSTTRHQSTPNVFDNSNQQLSYPSPAQDEYPTPSSDHVQSDYRPPQASQILHFPVPLPHYLRGRSPPASPHHVPSPSFDVFSHIIQQVLNFNLTQNIWEKVRFFHKERRVEIYKRLPTVSFLRKEDQPIDQPFTIPVPEFINMFRAWSHQLRFDPHNVTECPVLFNHEFRISYPTDAPSSLAQSLLNLAVLFHTQADIRLNHETSDLQDEDEARLRSFVHQMIEIENNPTQFESFHFLNEQQFMFTTDKPQQAPLTHTNPPSISVQDSGWTVAFRPPEQCCHHSRTISELALLQLLPITHTLQYSMLIRYIIQEVPRFHQTQNDRELVIPFIVAFVRLLEQLGTNPTNFV</sequence>
<keyword evidence="3" id="KW-1185">Reference proteome</keyword>
<feature type="region of interest" description="Disordered" evidence="1">
    <location>
        <begin position="338"/>
        <end position="390"/>
    </location>
</feature>
<feature type="compositionally biased region" description="Low complexity" evidence="1">
    <location>
        <begin position="352"/>
        <end position="370"/>
    </location>
</feature>
<evidence type="ECO:0000313" key="2">
    <source>
        <dbReference type="EMBL" id="KAK2943304.1"/>
    </source>
</evidence>
<feature type="region of interest" description="Disordered" evidence="1">
    <location>
        <begin position="829"/>
        <end position="902"/>
    </location>
</feature>
<gene>
    <name evidence="2" type="ORF">BLNAU_21781</name>
</gene>
<dbReference type="EMBL" id="JARBJD010000353">
    <property type="protein sequence ID" value="KAK2943304.1"/>
    <property type="molecule type" value="Genomic_DNA"/>
</dbReference>
<feature type="compositionally biased region" description="Polar residues" evidence="1">
    <location>
        <begin position="833"/>
        <end position="883"/>
    </location>
</feature>
<evidence type="ECO:0000313" key="3">
    <source>
        <dbReference type="Proteomes" id="UP001281761"/>
    </source>
</evidence>
<dbReference type="Proteomes" id="UP001281761">
    <property type="component" value="Unassembled WGS sequence"/>
</dbReference>
<accession>A0ABQ9WUX8</accession>
<protein>
    <submittedName>
        <fullName evidence="2">Uncharacterized protein</fullName>
    </submittedName>
</protein>
<organism evidence="2 3">
    <name type="scientific">Blattamonas nauphoetae</name>
    <dbReference type="NCBI Taxonomy" id="2049346"/>
    <lineage>
        <taxon>Eukaryota</taxon>
        <taxon>Metamonada</taxon>
        <taxon>Preaxostyla</taxon>
        <taxon>Oxymonadida</taxon>
        <taxon>Blattamonas</taxon>
    </lineage>
</organism>
<comment type="caution">
    <text evidence="2">The sequence shown here is derived from an EMBL/GenBank/DDBJ whole genome shotgun (WGS) entry which is preliminary data.</text>
</comment>
<name>A0ABQ9WUX8_9EUKA</name>
<proteinExistence type="predicted"/>